<feature type="transmembrane region" description="Helical" evidence="2">
    <location>
        <begin position="291"/>
        <end position="319"/>
    </location>
</feature>
<dbReference type="GO" id="GO:0005886">
    <property type="term" value="C:plasma membrane"/>
    <property type="evidence" value="ECO:0007669"/>
    <property type="project" value="UniProtKB-SubCell"/>
</dbReference>
<gene>
    <name evidence="4" type="ORF">SAMN05216175_10528</name>
</gene>
<evidence type="ECO:0000313" key="5">
    <source>
        <dbReference type="Proteomes" id="UP000198623"/>
    </source>
</evidence>
<feature type="transmembrane region" description="Helical" evidence="2">
    <location>
        <begin position="174"/>
        <end position="197"/>
    </location>
</feature>
<dbReference type="STRING" id="1045558.SAMN05216175_10528"/>
<feature type="transmembrane region" description="Helical" evidence="2">
    <location>
        <begin position="551"/>
        <end position="570"/>
    </location>
</feature>
<protein>
    <submittedName>
        <fullName evidence="4">TRAP transporter, 4TM/12TM fusion protein</fullName>
    </submittedName>
</protein>
<keyword evidence="2" id="KW-0472">Membrane</keyword>
<feature type="transmembrane region" description="Helical" evidence="2">
    <location>
        <begin position="124"/>
        <end position="142"/>
    </location>
</feature>
<dbReference type="AlphaFoldDB" id="A0A1I2QKT8"/>
<feature type="transmembrane region" description="Helical" evidence="2">
    <location>
        <begin position="41"/>
        <end position="58"/>
    </location>
</feature>
<evidence type="ECO:0000256" key="2">
    <source>
        <dbReference type="SAM" id="Phobius"/>
    </source>
</evidence>
<feature type="domain" description="TRAP C4-dicarboxylate transport system permease DctM subunit" evidence="3">
    <location>
        <begin position="113"/>
        <end position="548"/>
    </location>
</feature>
<dbReference type="OrthoDB" id="9759894at2"/>
<organism evidence="4 5">
    <name type="scientific">Neptunomonas qingdaonensis</name>
    <dbReference type="NCBI Taxonomy" id="1045558"/>
    <lineage>
        <taxon>Bacteria</taxon>
        <taxon>Pseudomonadati</taxon>
        <taxon>Pseudomonadota</taxon>
        <taxon>Gammaproteobacteria</taxon>
        <taxon>Oceanospirillales</taxon>
        <taxon>Oceanospirillaceae</taxon>
        <taxon>Neptunomonas</taxon>
    </lineage>
</organism>
<evidence type="ECO:0000313" key="4">
    <source>
        <dbReference type="EMBL" id="SFG29225.1"/>
    </source>
</evidence>
<feature type="transmembrane region" description="Helical" evidence="2">
    <location>
        <begin position="461"/>
        <end position="484"/>
    </location>
</feature>
<dbReference type="PANTHER" id="PTHR43849">
    <property type="entry name" value="BLL3936 PROTEIN"/>
    <property type="match status" value="1"/>
</dbReference>
<reference evidence="5" key="1">
    <citation type="submission" date="2016-10" db="EMBL/GenBank/DDBJ databases">
        <authorList>
            <person name="Varghese N."/>
            <person name="Submissions S."/>
        </authorList>
    </citation>
    <scope>NUCLEOTIDE SEQUENCE [LARGE SCALE GENOMIC DNA]</scope>
    <source>
        <strain evidence="5">CGMCC 1.10971</strain>
    </source>
</reference>
<comment type="function">
    <text evidence="1">Part of the tripartite ATP-independent periplasmic (TRAP) transport system.</text>
</comment>
<dbReference type="EMBL" id="FOOU01000005">
    <property type="protein sequence ID" value="SFG29225.1"/>
    <property type="molecule type" value="Genomic_DNA"/>
</dbReference>
<dbReference type="NCBIfam" id="TIGR02123">
    <property type="entry name" value="TRAP_fused"/>
    <property type="match status" value="1"/>
</dbReference>
<dbReference type="GO" id="GO:0022857">
    <property type="term" value="F:transmembrane transporter activity"/>
    <property type="evidence" value="ECO:0007669"/>
    <property type="project" value="UniProtKB-UniRule"/>
</dbReference>
<accession>A0A1I2QKT8</accession>
<feature type="transmembrane region" description="Helical" evidence="2">
    <location>
        <begin position="12"/>
        <end position="35"/>
    </location>
</feature>
<comment type="subcellular location">
    <subcellularLocation>
        <location evidence="1">Cell inner membrane</location>
        <topology evidence="1">Multi-pass membrane protein</topology>
    </subcellularLocation>
</comment>
<feature type="transmembrane region" description="Helical" evidence="2">
    <location>
        <begin position="582"/>
        <end position="609"/>
    </location>
</feature>
<keyword evidence="1" id="KW-0813">Transport</keyword>
<dbReference type="InterPro" id="IPR010656">
    <property type="entry name" value="DctM"/>
</dbReference>
<dbReference type="InterPro" id="IPR011853">
    <property type="entry name" value="TRAP_DctM-Dct_fused"/>
</dbReference>
<feature type="transmembrane region" description="Helical" evidence="2">
    <location>
        <begin position="401"/>
        <end position="419"/>
    </location>
</feature>
<keyword evidence="2" id="KW-1133">Transmembrane helix</keyword>
<keyword evidence="1" id="KW-1003">Cell membrane</keyword>
<proteinExistence type="predicted"/>
<dbReference type="Pfam" id="PF06808">
    <property type="entry name" value="DctM"/>
    <property type="match status" value="1"/>
</dbReference>
<feature type="transmembrane region" description="Helical" evidence="2">
    <location>
        <begin position="70"/>
        <end position="89"/>
    </location>
</feature>
<feature type="transmembrane region" description="Helical" evidence="2">
    <location>
        <begin position="340"/>
        <end position="357"/>
    </location>
</feature>
<dbReference type="RefSeq" id="WP_090726900.1">
    <property type="nucleotide sequence ID" value="NZ_FOOU01000005.1"/>
</dbReference>
<keyword evidence="2" id="KW-0812">Transmembrane</keyword>
<feature type="transmembrane region" description="Helical" evidence="2">
    <location>
        <begin position="490"/>
        <end position="513"/>
    </location>
</feature>
<name>A0A1I2QKT8_9GAMM</name>
<sequence>MFSRNFFDIKGGVGKWIAAPLFIVMVSSVVYTAGWGIYDDTLIRVGTFCLASVILLYAKCIASQRSWYGRLFDLILIAGIAAATYRYFWVAEELESGLYELENIDIIYALIGLTALAELVRRVVGTPLVIVCAVVFAYALYGNFLPSAVGHTGIDINELLITVWYSFDGVFGRPIAVVTSTILIFILFGALLEALGVGDVLLKLAFGLTRRFAGGDAHAAVLASGLFGTISGSAVANVVGTGVITIPMIKKRGFSASFAGAVEAVASSGGQLMPPIMGAVAFIMADVTGISYLNICLAALIPAFFYYASLFAFISCEANRLGMSSKKDEATIPLTTQEKLKCLPFVIPLGLIVVLMINGSSPALAGFWAVIAASVLGLIIEPQLLREPNRLWQMVVNGAKSASTITVAVAAVGIIIAVMNNTGLGLRFAEAIQIVGEGSLFISLIMMALGCLVLGMGMPTVPAYLIIILVMGPAVEALGVDTIAAHLFVVYYAVLSSVTPPVALAAFAAAPIAQANPIKVSITSLRLAIIGFLIPFAFVYQPSLLLITDSFSIGSLVIALVTTVSAIYLISACFSTKEAIRWLYLATGFAAISPFIMAQSAAVALVIFLCLRNMKKSSFVVSKIK</sequence>
<feature type="transmembrane region" description="Helical" evidence="2">
    <location>
        <begin position="363"/>
        <end position="380"/>
    </location>
</feature>
<dbReference type="Proteomes" id="UP000198623">
    <property type="component" value="Unassembled WGS sequence"/>
</dbReference>
<evidence type="ECO:0000259" key="3">
    <source>
        <dbReference type="Pfam" id="PF06808"/>
    </source>
</evidence>
<feature type="transmembrane region" description="Helical" evidence="2">
    <location>
        <begin position="525"/>
        <end position="545"/>
    </location>
</feature>
<keyword evidence="1" id="KW-0997">Cell inner membrane</keyword>
<feature type="transmembrane region" description="Helical" evidence="2">
    <location>
        <begin position="431"/>
        <end position="454"/>
    </location>
</feature>
<keyword evidence="5" id="KW-1185">Reference proteome</keyword>
<dbReference type="PANTHER" id="PTHR43849:SF2">
    <property type="entry name" value="BLL3936 PROTEIN"/>
    <property type="match status" value="1"/>
</dbReference>
<feature type="transmembrane region" description="Helical" evidence="2">
    <location>
        <begin position="217"/>
        <end position="246"/>
    </location>
</feature>
<evidence type="ECO:0000256" key="1">
    <source>
        <dbReference type="RuleBase" id="RU369079"/>
    </source>
</evidence>